<sequence>MNSGYALNPYVRDSAAPPIPLAGQWGARFEASPDKPLLNLAQGVPGSPPPLELQKKLADAAAEPATTSYGALQGEEGLRQALAKDVNGVYGTDNAGEEQKVTVDDIVITAGCNLAFYASMLALARPGDEIILPSPSYFNHAMSLDQLGLTLVPLRCRPPTFLPSVDGCAALITPRTKAVILVTPNNPTGAIYPPGLLKQFAELAAEKKIALVMDETYRDFLEGRPHNLFAESSWRRYLIHLFSFSKSYAIPGHRLGAIIATQPFLRSVYKLMDCIQTCPPRPAQQAIQWAVEAMRPWREATRDELAQRQRVFKELLEDVEGWEVVCGGAYFAYVKHPFAGVPSELVARRLGERVGVVVLPGTFFSPPFENVDEDRYIRFAVANVSEETLRLIPARLEELNKLWPTLKA</sequence>
<accession>A0A511KNP1</accession>
<evidence type="ECO:0000313" key="7">
    <source>
        <dbReference type="EMBL" id="GEM11951.1"/>
    </source>
</evidence>
<dbReference type="InterPro" id="IPR004839">
    <property type="entry name" value="Aminotransferase_I/II_large"/>
</dbReference>
<dbReference type="InterPro" id="IPR015424">
    <property type="entry name" value="PyrdxlP-dep_Trfase"/>
</dbReference>
<reference evidence="7 8" key="1">
    <citation type="submission" date="2019-07" db="EMBL/GenBank/DDBJ databases">
        <title>Rhodotorula toruloides NBRC10032 genome sequencing.</title>
        <authorList>
            <person name="Shida Y."/>
            <person name="Takaku H."/>
            <person name="Ogasawara W."/>
            <person name="Mori K."/>
        </authorList>
    </citation>
    <scope>NUCLEOTIDE SEQUENCE [LARGE SCALE GENOMIC DNA]</scope>
    <source>
        <strain evidence="7 8">NBRC10032</strain>
    </source>
</reference>
<dbReference type="InterPro" id="IPR050596">
    <property type="entry name" value="AspAT/PAT-like"/>
</dbReference>
<dbReference type="GO" id="GO:0006520">
    <property type="term" value="P:amino acid metabolic process"/>
    <property type="evidence" value="ECO:0007669"/>
    <property type="project" value="InterPro"/>
</dbReference>
<dbReference type="Pfam" id="PF00155">
    <property type="entry name" value="Aminotran_1_2"/>
    <property type="match status" value="1"/>
</dbReference>
<dbReference type="OrthoDB" id="7042322at2759"/>
<evidence type="ECO:0000256" key="2">
    <source>
        <dbReference type="ARBA" id="ARBA00007441"/>
    </source>
</evidence>
<evidence type="ECO:0000256" key="3">
    <source>
        <dbReference type="ARBA" id="ARBA00022576"/>
    </source>
</evidence>
<dbReference type="Proteomes" id="UP000321518">
    <property type="component" value="Unassembled WGS sequence"/>
</dbReference>
<evidence type="ECO:0000256" key="4">
    <source>
        <dbReference type="ARBA" id="ARBA00022679"/>
    </source>
</evidence>
<comment type="cofactor">
    <cofactor evidence="1">
        <name>pyridoxal 5'-phosphate</name>
        <dbReference type="ChEBI" id="CHEBI:597326"/>
    </cofactor>
</comment>
<evidence type="ECO:0000256" key="5">
    <source>
        <dbReference type="ARBA" id="ARBA00022898"/>
    </source>
</evidence>
<dbReference type="PANTHER" id="PTHR46383">
    <property type="entry name" value="ASPARTATE AMINOTRANSFERASE"/>
    <property type="match status" value="1"/>
</dbReference>
<keyword evidence="4 7" id="KW-0808">Transferase</keyword>
<dbReference type="AlphaFoldDB" id="A0A511KNP1"/>
<feature type="domain" description="Aminotransferase class I/classII large" evidence="6">
    <location>
        <begin position="36"/>
        <end position="390"/>
    </location>
</feature>
<dbReference type="GO" id="GO:0030170">
    <property type="term" value="F:pyridoxal phosphate binding"/>
    <property type="evidence" value="ECO:0007669"/>
    <property type="project" value="InterPro"/>
</dbReference>
<evidence type="ECO:0000313" key="8">
    <source>
        <dbReference type="Proteomes" id="UP000321518"/>
    </source>
</evidence>
<dbReference type="InterPro" id="IPR015421">
    <property type="entry name" value="PyrdxlP-dep_Trfase_major"/>
</dbReference>
<comment type="similarity">
    <text evidence="2">Belongs to the class-I pyridoxal-phosphate-dependent aminotransferase family.</text>
</comment>
<dbReference type="NCBIfam" id="NF005732">
    <property type="entry name" value="PRK07550.1"/>
    <property type="match status" value="1"/>
</dbReference>
<comment type="caution">
    <text evidence="7">The sequence shown here is derived from an EMBL/GenBank/DDBJ whole genome shotgun (WGS) entry which is preliminary data.</text>
</comment>
<dbReference type="SUPFAM" id="SSF53383">
    <property type="entry name" value="PLP-dependent transferases"/>
    <property type="match status" value="1"/>
</dbReference>
<organism evidence="7 8">
    <name type="scientific">Rhodotorula toruloides</name>
    <name type="common">Yeast</name>
    <name type="synonym">Rhodosporidium toruloides</name>
    <dbReference type="NCBI Taxonomy" id="5286"/>
    <lineage>
        <taxon>Eukaryota</taxon>
        <taxon>Fungi</taxon>
        <taxon>Dikarya</taxon>
        <taxon>Basidiomycota</taxon>
        <taxon>Pucciniomycotina</taxon>
        <taxon>Microbotryomycetes</taxon>
        <taxon>Sporidiobolales</taxon>
        <taxon>Sporidiobolaceae</taxon>
        <taxon>Rhodotorula</taxon>
    </lineage>
</organism>
<dbReference type="GO" id="GO:0008483">
    <property type="term" value="F:transaminase activity"/>
    <property type="evidence" value="ECO:0007669"/>
    <property type="project" value="UniProtKB-KW"/>
</dbReference>
<keyword evidence="3 7" id="KW-0032">Aminotransferase</keyword>
<dbReference type="PANTHER" id="PTHR46383:SF1">
    <property type="entry name" value="ASPARTATE AMINOTRANSFERASE"/>
    <property type="match status" value="1"/>
</dbReference>
<dbReference type="EMBL" id="BJWK01000018">
    <property type="protein sequence ID" value="GEM11951.1"/>
    <property type="molecule type" value="Genomic_DNA"/>
</dbReference>
<dbReference type="InterPro" id="IPR004838">
    <property type="entry name" value="NHTrfase_class1_PyrdxlP-BS"/>
</dbReference>
<evidence type="ECO:0000259" key="6">
    <source>
        <dbReference type="Pfam" id="PF00155"/>
    </source>
</evidence>
<evidence type="ECO:0000256" key="1">
    <source>
        <dbReference type="ARBA" id="ARBA00001933"/>
    </source>
</evidence>
<dbReference type="CDD" id="cd00609">
    <property type="entry name" value="AAT_like"/>
    <property type="match status" value="1"/>
</dbReference>
<dbReference type="Gene3D" id="3.40.640.10">
    <property type="entry name" value="Type I PLP-dependent aspartate aminotransferase-like (Major domain)"/>
    <property type="match status" value="1"/>
</dbReference>
<gene>
    <name evidence="7" type="ORF">Rt10032_c18g5968</name>
</gene>
<name>A0A511KNP1_RHOTO</name>
<dbReference type="PROSITE" id="PS00105">
    <property type="entry name" value="AA_TRANSFER_CLASS_1"/>
    <property type="match status" value="1"/>
</dbReference>
<proteinExistence type="inferred from homology"/>
<protein>
    <submittedName>
        <fullName evidence="7">Aspartate aminotransferase</fullName>
    </submittedName>
</protein>
<keyword evidence="5" id="KW-0663">Pyridoxal phosphate</keyword>